<comment type="caution">
    <text evidence="1">The sequence shown here is derived from an EMBL/GenBank/DDBJ whole genome shotgun (WGS) entry which is preliminary data.</text>
</comment>
<name>A0A8J6AZU8_9EUKA</name>
<organism evidence="1 2">
    <name type="scientific">Carpediemonas membranifera</name>
    <dbReference type="NCBI Taxonomy" id="201153"/>
    <lineage>
        <taxon>Eukaryota</taxon>
        <taxon>Metamonada</taxon>
        <taxon>Carpediemonas-like organisms</taxon>
        <taxon>Carpediemonas</taxon>
    </lineage>
</organism>
<protein>
    <submittedName>
        <fullName evidence="1">Uncharacterized protein</fullName>
    </submittedName>
</protein>
<sequence>MQPSPLEALQASADILHSIYGNFGEEITHAMNIIDRTLAEAKNSTEHSRTPSEDLLRQKIIDEDSASTISQQDALTEEDLGVPSEPHHSPFASKRPADLRKIAASRITRRPAPLPHSPSLSSFSALSATPTDLTTTPMTSSTFAGNYIPPVSVEEVRSLPSYMSGAASASELNRVILRMNQGTVDPTKAVNKAMHDPKRTPKVISVLRRLGRIEDGEA</sequence>
<reference evidence="1" key="1">
    <citation type="submission" date="2021-05" db="EMBL/GenBank/DDBJ databases">
        <title>A free-living protist that lacks canonical eukaryotic 1 DNA replication and segregation systems.</title>
        <authorList>
            <person name="Salas-Leiva D.E."/>
            <person name="Tromer E.C."/>
            <person name="Curtis B.A."/>
            <person name="Jerlstrom-Hultqvist J."/>
            <person name="Kolisko M."/>
            <person name="Yi Z."/>
            <person name="Salas-Leiva J.S."/>
            <person name="Gallot-Lavallee L."/>
            <person name="Kops G.J.P.L."/>
            <person name="Archibald J.M."/>
            <person name="Simpson A.G.B."/>
            <person name="Roger A.J."/>
        </authorList>
    </citation>
    <scope>NUCLEOTIDE SEQUENCE</scope>
    <source>
        <strain evidence="1">BICM</strain>
    </source>
</reference>
<keyword evidence="2" id="KW-1185">Reference proteome</keyword>
<dbReference type="Proteomes" id="UP000717585">
    <property type="component" value="Unassembled WGS sequence"/>
</dbReference>
<dbReference type="AlphaFoldDB" id="A0A8J6AZU8"/>
<dbReference type="EMBL" id="JAHDYR010000011">
    <property type="protein sequence ID" value="KAG9395400.1"/>
    <property type="molecule type" value="Genomic_DNA"/>
</dbReference>
<proteinExistence type="predicted"/>
<evidence type="ECO:0000313" key="1">
    <source>
        <dbReference type="EMBL" id="KAG9395400.1"/>
    </source>
</evidence>
<evidence type="ECO:0000313" key="2">
    <source>
        <dbReference type="Proteomes" id="UP000717585"/>
    </source>
</evidence>
<accession>A0A8J6AZU8</accession>
<gene>
    <name evidence="1" type="ORF">J8273_2967</name>
</gene>